<feature type="compositionally biased region" description="Polar residues" evidence="2">
    <location>
        <begin position="459"/>
        <end position="473"/>
    </location>
</feature>
<feature type="region of interest" description="Disordered" evidence="2">
    <location>
        <begin position="156"/>
        <end position="227"/>
    </location>
</feature>
<gene>
    <name evidence="3" type="ORF">Tci_022352</name>
</gene>
<feature type="coiled-coil region" evidence="1">
    <location>
        <begin position="312"/>
        <end position="346"/>
    </location>
</feature>
<comment type="caution">
    <text evidence="3">The sequence shown here is derived from an EMBL/GenBank/DDBJ whole genome shotgun (WGS) entry which is preliminary data.</text>
</comment>
<feature type="region of interest" description="Disordered" evidence="2">
    <location>
        <begin position="1"/>
        <end position="28"/>
    </location>
</feature>
<feature type="coiled-coil region" evidence="1">
    <location>
        <begin position="391"/>
        <end position="418"/>
    </location>
</feature>
<protein>
    <submittedName>
        <fullName evidence="3">Uncharacterized protein</fullName>
    </submittedName>
</protein>
<sequence>MAESSSQNPSSPNLIPKEEPVTLDKPESPNPFLPAIQVEFTSEETAFTTNNKVALIYFSHPNQEYFKDVFDFISKCCLKKAFIRAPNQYKEYLSEFWYTAKVLPESKIWVSTPTGEVRGDIGITTFRNALRELAFTDHMKAICNLDVLVNSKAPKYSSSTEEFPQGKKPEARSGFRRKQSSKHTSESTTEASKSQTSHLKRETKSSSAIDTIPSHPSPPTPVGLPVKKEPTISSVVISQLKLILEYLLLRIPYLNNKLEDLSNILKDTRSAFFTPDSPTNKPIIVSNESEEEKNVEKDKDTGDTSVPPHSSLKSAQIQELMAQSQKEKLEQQKTKAEEEVASLKARPSYPDINQLTELLVTSLKPKLSKLLASHDFASRLPIELKELPSKFTKLSGDIKELNQHIRDMEIELPEDLKEIPTNWNLSLPLSPALPPRFTTMMENSSGATTKDVPLVVQETASSAEGEKNTNPATTDAEPNLHDEIVDLLG</sequence>
<accession>A0A6L2KR84</accession>
<feature type="compositionally biased region" description="Polar residues" evidence="2">
    <location>
        <begin position="1"/>
        <end position="13"/>
    </location>
</feature>
<evidence type="ECO:0000256" key="2">
    <source>
        <dbReference type="SAM" id="MobiDB-lite"/>
    </source>
</evidence>
<feature type="compositionally biased region" description="Basic and acidic residues" evidence="2">
    <location>
        <begin position="16"/>
        <end position="27"/>
    </location>
</feature>
<feature type="compositionally biased region" description="Basic and acidic residues" evidence="2">
    <location>
        <begin position="292"/>
        <end position="302"/>
    </location>
</feature>
<evidence type="ECO:0000313" key="3">
    <source>
        <dbReference type="EMBL" id="GEU50374.1"/>
    </source>
</evidence>
<feature type="compositionally biased region" description="Basic and acidic residues" evidence="2">
    <location>
        <begin position="164"/>
        <end position="173"/>
    </location>
</feature>
<keyword evidence="1" id="KW-0175">Coiled coil</keyword>
<evidence type="ECO:0000256" key="1">
    <source>
        <dbReference type="SAM" id="Coils"/>
    </source>
</evidence>
<name>A0A6L2KR84_TANCI</name>
<organism evidence="3">
    <name type="scientific">Tanacetum cinerariifolium</name>
    <name type="common">Dalmatian daisy</name>
    <name type="synonym">Chrysanthemum cinerariifolium</name>
    <dbReference type="NCBI Taxonomy" id="118510"/>
    <lineage>
        <taxon>Eukaryota</taxon>
        <taxon>Viridiplantae</taxon>
        <taxon>Streptophyta</taxon>
        <taxon>Embryophyta</taxon>
        <taxon>Tracheophyta</taxon>
        <taxon>Spermatophyta</taxon>
        <taxon>Magnoliopsida</taxon>
        <taxon>eudicotyledons</taxon>
        <taxon>Gunneridae</taxon>
        <taxon>Pentapetalae</taxon>
        <taxon>asterids</taxon>
        <taxon>campanulids</taxon>
        <taxon>Asterales</taxon>
        <taxon>Asteraceae</taxon>
        <taxon>Asteroideae</taxon>
        <taxon>Anthemideae</taxon>
        <taxon>Anthemidinae</taxon>
        <taxon>Tanacetum</taxon>
    </lineage>
</organism>
<dbReference type="AlphaFoldDB" id="A0A6L2KR84"/>
<feature type="compositionally biased region" description="Polar residues" evidence="2">
    <location>
        <begin position="303"/>
        <end position="312"/>
    </location>
</feature>
<feature type="region of interest" description="Disordered" evidence="2">
    <location>
        <begin position="459"/>
        <end position="481"/>
    </location>
</feature>
<feature type="compositionally biased region" description="Polar residues" evidence="2">
    <location>
        <begin position="186"/>
        <end position="197"/>
    </location>
</feature>
<feature type="region of interest" description="Disordered" evidence="2">
    <location>
        <begin position="270"/>
        <end position="312"/>
    </location>
</feature>
<dbReference type="EMBL" id="BKCJ010002705">
    <property type="protein sequence ID" value="GEU50374.1"/>
    <property type="molecule type" value="Genomic_DNA"/>
</dbReference>
<proteinExistence type="predicted"/>
<reference evidence="3" key="1">
    <citation type="journal article" date="2019" name="Sci. Rep.">
        <title>Draft genome of Tanacetum cinerariifolium, the natural source of mosquito coil.</title>
        <authorList>
            <person name="Yamashiro T."/>
            <person name="Shiraishi A."/>
            <person name="Satake H."/>
            <person name="Nakayama K."/>
        </authorList>
    </citation>
    <scope>NUCLEOTIDE SEQUENCE</scope>
</reference>